<organism evidence="2 3">
    <name type="scientific">Malassezia brasiliensis</name>
    <dbReference type="NCBI Taxonomy" id="1821822"/>
    <lineage>
        <taxon>Eukaryota</taxon>
        <taxon>Fungi</taxon>
        <taxon>Dikarya</taxon>
        <taxon>Basidiomycota</taxon>
        <taxon>Ustilaginomycotina</taxon>
        <taxon>Malasseziomycetes</taxon>
        <taxon>Malasseziales</taxon>
        <taxon>Malasseziaceae</taxon>
        <taxon>Malassezia</taxon>
    </lineage>
</organism>
<keyword evidence="1" id="KW-1133">Transmembrane helix</keyword>
<gene>
    <name evidence="2" type="primary">sec66</name>
    <name evidence="2" type="ORF">MBRA1_000425</name>
</gene>
<name>A0AAF0DQY3_9BASI</name>
<dbReference type="GO" id="GO:0031204">
    <property type="term" value="P:post-translational protein targeting to membrane, translocation"/>
    <property type="evidence" value="ECO:0007669"/>
    <property type="project" value="InterPro"/>
</dbReference>
<keyword evidence="3" id="KW-1185">Reference proteome</keyword>
<evidence type="ECO:0000313" key="2">
    <source>
        <dbReference type="EMBL" id="WFC93802.1"/>
    </source>
</evidence>
<protein>
    <submittedName>
        <fullName evidence="2">Translocation protein S66</fullName>
    </submittedName>
</protein>
<feature type="transmembrane region" description="Helical" evidence="1">
    <location>
        <begin position="6"/>
        <end position="26"/>
    </location>
</feature>
<keyword evidence="1" id="KW-0812">Transmembrane</keyword>
<dbReference type="Pfam" id="PF09802">
    <property type="entry name" value="Sec66"/>
    <property type="match status" value="1"/>
</dbReference>
<dbReference type="Proteomes" id="UP001216638">
    <property type="component" value="Chromosome 1"/>
</dbReference>
<dbReference type="EMBL" id="CP119951">
    <property type="protein sequence ID" value="WFC93802.1"/>
    <property type="molecule type" value="Genomic_DNA"/>
</dbReference>
<evidence type="ECO:0000256" key="1">
    <source>
        <dbReference type="SAM" id="Phobius"/>
    </source>
</evidence>
<evidence type="ECO:0000313" key="3">
    <source>
        <dbReference type="Proteomes" id="UP001216638"/>
    </source>
</evidence>
<proteinExistence type="predicted"/>
<reference evidence="2" key="1">
    <citation type="submission" date="2023-03" db="EMBL/GenBank/DDBJ databases">
        <title>Mating type loci evolution in Malassezia.</title>
        <authorList>
            <person name="Coelho M.A."/>
        </authorList>
    </citation>
    <scope>NUCLEOTIDE SEQUENCE</scope>
    <source>
        <strain evidence="2">CBS 14135</strain>
    </source>
</reference>
<dbReference type="AlphaFoldDB" id="A0AAF0DQY3"/>
<dbReference type="PANTHER" id="PTHR28229:SF1">
    <property type="entry name" value="TRANSLOCATION PROTEIN SEC66"/>
    <property type="match status" value="1"/>
</dbReference>
<dbReference type="PANTHER" id="PTHR28229">
    <property type="entry name" value="TRANSLOCATION PROTEIN SEC66"/>
    <property type="match status" value="1"/>
</dbReference>
<keyword evidence="1" id="KW-0472">Membrane</keyword>
<dbReference type="InterPro" id="IPR018624">
    <property type="entry name" value="Sec66"/>
</dbReference>
<dbReference type="GO" id="GO:0031207">
    <property type="term" value="C:Sec62/Sec63 complex"/>
    <property type="evidence" value="ECO:0007669"/>
    <property type="project" value="InterPro"/>
</dbReference>
<accession>A0AAF0DQY3</accession>
<sequence length="198" mass="22128">MALSIFVPIAYIATLFAALAAFSKVYRRRETRRLQEYQESSNAKNEVNAERAIYNTLADVQEEFPDGGADDSGWVVPRATLQGALLARAVNVLKSMNDLRSDKQALATLLERGSVGDDAAVLLETMDNDIRKEVMAIVREAGRFDQSWSKLIFQSANEIVANLRYRDILLDIGKQREEEAAKTRQMGLPVREMSASTK</sequence>